<dbReference type="Proteomes" id="UP000229314">
    <property type="component" value="Chromosome"/>
</dbReference>
<evidence type="ECO:0000313" key="2">
    <source>
        <dbReference type="Proteomes" id="UP000229314"/>
    </source>
</evidence>
<proteinExistence type="predicted"/>
<name>A0A2D2BYJ2_9RHOB</name>
<dbReference type="EMBL" id="CP024422">
    <property type="protein sequence ID" value="ATQ55327.1"/>
    <property type="molecule type" value="Genomic_DNA"/>
</dbReference>
<reference evidence="1 2" key="1">
    <citation type="submission" date="2017-10" db="EMBL/GenBank/DDBJ databases">
        <title>Complete genome sequence of Paracoccus yeei TT13 isolated from human skin.</title>
        <authorList>
            <person name="Lee K."/>
            <person name="Lim J.Y."/>
            <person name="Hwang I."/>
        </authorList>
    </citation>
    <scope>NUCLEOTIDE SEQUENCE [LARGE SCALE GENOMIC DNA]</scope>
    <source>
        <strain evidence="1 2">TT13</strain>
    </source>
</reference>
<dbReference type="AlphaFoldDB" id="A0A2D2BYJ2"/>
<dbReference type="RefSeq" id="WP_099648463.1">
    <property type="nucleotide sequence ID" value="NZ_CAJGAB010000008.1"/>
</dbReference>
<evidence type="ECO:0008006" key="3">
    <source>
        <dbReference type="Google" id="ProtNLM"/>
    </source>
</evidence>
<dbReference type="GeneID" id="78897136"/>
<sequence length="144" mass="15440">MLYPTAGARLYIADAPGSAPGPPWVEIGETEALGTLGIEWDTAQVVHPSCTGPAQTLSAKSHQVPVVMQIVLGNDPVDPGQAILWRAARSEQPYPFRLVDASGRQRTWVALVTSLHEVFDTANSIMKLQADLLPEGSITRDGEP</sequence>
<accession>A0A2D2BYJ2</accession>
<evidence type="ECO:0000313" key="1">
    <source>
        <dbReference type="EMBL" id="ATQ55327.1"/>
    </source>
</evidence>
<protein>
    <recommendedName>
        <fullName evidence="3">Phage tail protein</fullName>
    </recommendedName>
</protein>
<organism evidence="1 2">
    <name type="scientific">Paracoccus yeei</name>
    <dbReference type="NCBI Taxonomy" id="147645"/>
    <lineage>
        <taxon>Bacteria</taxon>
        <taxon>Pseudomonadati</taxon>
        <taxon>Pseudomonadota</taxon>
        <taxon>Alphaproteobacteria</taxon>
        <taxon>Rhodobacterales</taxon>
        <taxon>Paracoccaceae</taxon>
        <taxon>Paracoccus</taxon>
    </lineage>
</organism>
<gene>
    <name evidence="1" type="ORF">PYTT13_05545</name>
</gene>